<proteinExistence type="predicted"/>
<evidence type="ECO:0000256" key="1">
    <source>
        <dbReference type="ARBA" id="ARBA00004240"/>
    </source>
</evidence>
<keyword evidence="3" id="KW-0732">Signal</keyword>
<evidence type="ECO:0000256" key="4">
    <source>
        <dbReference type="ARBA" id="ARBA00022824"/>
    </source>
</evidence>
<dbReference type="EMBL" id="BDGG01000015">
    <property type="protein sequence ID" value="GAV07282.1"/>
    <property type="molecule type" value="Genomic_DNA"/>
</dbReference>
<dbReference type="OrthoDB" id="5865932at2759"/>
<comment type="subcellular location">
    <subcellularLocation>
        <location evidence="1">Endoplasmic reticulum</location>
    </subcellularLocation>
</comment>
<dbReference type="GO" id="GO:0042157">
    <property type="term" value="P:lipoprotein metabolic process"/>
    <property type="evidence" value="ECO:0007669"/>
    <property type="project" value="TreeGrafter"/>
</dbReference>
<dbReference type="Gene3D" id="1.25.10.20">
    <property type="entry name" value="Vitellinogen, superhelical"/>
    <property type="match status" value="1"/>
</dbReference>
<evidence type="ECO:0000256" key="2">
    <source>
        <dbReference type="ARBA" id="ARBA00022448"/>
    </source>
</evidence>
<keyword evidence="4" id="KW-0256">Endoplasmic reticulum</keyword>
<dbReference type="Pfam" id="PF01347">
    <property type="entry name" value="Vitellogenin_N"/>
    <property type="match status" value="1"/>
</dbReference>
<comment type="caution">
    <text evidence="7">The sequence shown here is derived from an EMBL/GenBank/DDBJ whole genome shotgun (WGS) entry which is preliminary data.</text>
</comment>
<dbReference type="AlphaFoldDB" id="A0A1D1W139"/>
<protein>
    <recommendedName>
        <fullName evidence="6">Vitellogenin domain-containing protein</fullName>
    </recommendedName>
</protein>
<evidence type="ECO:0000313" key="8">
    <source>
        <dbReference type="Proteomes" id="UP000186922"/>
    </source>
</evidence>
<evidence type="ECO:0000256" key="3">
    <source>
        <dbReference type="ARBA" id="ARBA00022729"/>
    </source>
</evidence>
<dbReference type="SUPFAM" id="SSF48431">
    <property type="entry name" value="Lipovitellin-phosvitin complex, superhelical domain"/>
    <property type="match status" value="1"/>
</dbReference>
<dbReference type="PANTHER" id="PTHR13024:SF0">
    <property type="entry name" value="MICROSOMAL TRIACYLGLYCEROL TRANSFER PROTEIN"/>
    <property type="match status" value="1"/>
</dbReference>
<dbReference type="STRING" id="947166.A0A1D1W139"/>
<evidence type="ECO:0000313" key="7">
    <source>
        <dbReference type="EMBL" id="GAV07282.1"/>
    </source>
</evidence>
<keyword evidence="2" id="KW-0813">Transport</keyword>
<dbReference type="InterPro" id="IPR039988">
    <property type="entry name" value="MTTP"/>
</dbReference>
<feature type="disulfide bond" evidence="5">
    <location>
        <begin position="67"/>
        <end position="70"/>
    </location>
</feature>
<evidence type="ECO:0000256" key="5">
    <source>
        <dbReference type="PROSITE-ProRule" id="PRU00557"/>
    </source>
</evidence>
<dbReference type="GO" id="GO:0005794">
    <property type="term" value="C:Golgi apparatus"/>
    <property type="evidence" value="ECO:0007669"/>
    <property type="project" value="TreeGrafter"/>
</dbReference>
<keyword evidence="8" id="KW-1185">Reference proteome</keyword>
<dbReference type="PANTHER" id="PTHR13024">
    <property type="entry name" value="MICROSOMAL TRIGLYCERIDE TRANSFER PROTEIN, LARGE SUBUNIT"/>
    <property type="match status" value="1"/>
</dbReference>
<reference evidence="7 8" key="1">
    <citation type="journal article" date="2016" name="Nat. Commun.">
        <title>Extremotolerant tardigrade genome and improved radiotolerance of human cultured cells by tardigrade-unique protein.</title>
        <authorList>
            <person name="Hashimoto T."/>
            <person name="Horikawa D.D."/>
            <person name="Saito Y."/>
            <person name="Kuwahara H."/>
            <person name="Kozuka-Hata H."/>
            <person name="Shin-I T."/>
            <person name="Minakuchi Y."/>
            <person name="Ohishi K."/>
            <person name="Motoyama A."/>
            <person name="Aizu T."/>
            <person name="Enomoto A."/>
            <person name="Kondo K."/>
            <person name="Tanaka S."/>
            <person name="Hara Y."/>
            <person name="Koshikawa S."/>
            <person name="Sagara H."/>
            <person name="Miura T."/>
            <person name="Yokobori S."/>
            <person name="Miyagawa K."/>
            <person name="Suzuki Y."/>
            <person name="Kubo T."/>
            <person name="Oyama M."/>
            <person name="Kohara Y."/>
            <person name="Fujiyama A."/>
            <person name="Arakawa K."/>
            <person name="Katayama T."/>
            <person name="Toyoda A."/>
            <person name="Kunieda T."/>
        </authorList>
    </citation>
    <scope>NUCLEOTIDE SEQUENCE [LARGE SCALE GENOMIC DNA]</scope>
    <source>
        <strain evidence="7 8">YOKOZUNA-1</strain>
    </source>
</reference>
<dbReference type="InterPro" id="IPR045811">
    <property type="entry name" value="MTP_lip-bd"/>
</dbReference>
<name>A0A1D1W139_RAMVA</name>
<comment type="caution">
    <text evidence="5">Lacks conserved residue(s) required for the propagation of feature annotation.</text>
</comment>
<dbReference type="GO" id="GO:0005783">
    <property type="term" value="C:endoplasmic reticulum"/>
    <property type="evidence" value="ECO:0007669"/>
    <property type="project" value="UniProtKB-SubCell"/>
</dbReference>
<accession>A0A1D1W139</accession>
<dbReference type="GO" id="GO:0005548">
    <property type="term" value="F:phospholipid transporter activity"/>
    <property type="evidence" value="ECO:0007669"/>
    <property type="project" value="InterPro"/>
</dbReference>
<organism evidence="7 8">
    <name type="scientific">Ramazzottius varieornatus</name>
    <name type="common">Water bear</name>
    <name type="synonym">Tardigrade</name>
    <dbReference type="NCBI Taxonomy" id="947166"/>
    <lineage>
        <taxon>Eukaryota</taxon>
        <taxon>Metazoa</taxon>
        <taxon>Ecdysozoa</taxon>
        <taxon>Tardigrada</taxon>
        <taxon>Eutardigrada</taxon>
        <taxon>Parachela</taxon>
        <taxon>Hypsibioidea</taxon>
        <taxon>Ramazzottiidae</taxon>
        <taxon>Ramazzottius</taxon>
    </lineage>
</organism>
<feature type="domain" description="Vitellogenin" evidence="6">
    <location>
        <begin position="1"/>
        <end position="723"/>
    </location>
</feature>
<dbReference type="GO" id="GO:0016323">
    <property type="term" value="C:basolateral plasma membrane"/>
    <property type="evidence" value="ECO:0007669"/>
    <property type="project" value="TreeGrafter"/>
</dbReference>
<dbReference type="InterPro" id="IPR001747">
    <property type="entry name" value="Vitellogenin_N"/>
</dbReference>
<keyword evidence="5" id="KW-1015">Disulfide bond</keyword>
<dbReference type="Pfam" id="PF19444">
    <property type="entry name" value="MTP_lip_bd"/>
    <property type="match status" value="1"/>
</dbReference>
<dbReference type="PROSITE" id="PS51211">
    <property type="entry name" value="VITELLOGENIN"/>
    <property type="match status" value="1"/>
</dbReference>
<sequence>MSATSFSFPFLWVPLDVSRSALKNNTEHEQAELVRYPVPSFVLHDRQRSTNTRIGMDYWSLVLFSLCLTCCGAEESVKSTGKYDEKEASFQSYTISNLVTFRSPNSSKEAQPLGHLKIDLDIVPLSEFSKGEKTSLQYFHLHVDDTTNEAPYKARNLTGYPYLVQLDIDDALKKIVPTFYFDKRENPISRNFKRELSNFVIALKGRQRDKDKKAEPTQINPNPIERRTFGTSIVSGLDDKPEEDRSYHNLTLSTKLSTPWTGTPLHEVDHMIFVVQSLEAIEEEYDNVTSLQQPSIDDTVAMFPQLRMEDEGLPTFDLLESQRRLVAPEKTTPLSNVLKRVRKYTMKSKAASRKAGQVFLVLHGSAERSTKEELVAALTDSLSLKKKQVSSTLFLIDVLASLGTKAAVEAVQAVLNYKTKPAHKELFRRYVVMSTFATVLERDGALIKSFMTFLDEKDLDINLQEAFALSIGALGYTYNRKSVQCATSSRCGNPKPENLQLLETISATLALNLAKCKEPNKADCEIVWLRAIGNFGSSQTLPALLHHMELGGRPGAAAIRALRRLDTQGENIEELAEGVWGVYESPDARFDSNCKIAAIDWLVKQAKSCTSESSSSCVDIVARLLNGVSGLRTDELRTYAVASLKDGLSDTRLFSRGISKAVRKSRNVLKELAVKGQSVVYDGLLASSVGLNSTYNLAMEFGGGTMKSSVVGVSVTDAYGKTLPITSFGLYSRGLGSFMGAKDEDKDETATAGLNLELLDVSLPSVVFFNGMGELMSMAMSAGGDDPVAEMQFNFLVLNDGVPYYNPNGVIIYTKTKSAVSVDLAGFVDISLWGRTSKSLVQNTATVVTEHKSDVIFLGQVVTTQSVTEVAAGQMDFVTNVDFSNFPVKICMQMTNSPVFYRRHATYKAMQDDGTEEVKKIKLRSMTQPKSFNFGTKNTEYCSRM</sequence>
<evidence type="ECO:0000259" key="6">
    <source>
        <dbReference type="PROSITE" id="PS51211"/>
    </source>
</evidence>
<dbReference type="Proteomes" id="UP000186922">
    <property type="component" value="Unassembled WGS sequence"/>
</dbReference>
<dbReference type="GO" id="GO:0008289">
    <property type="term" value="F:lipid binding"/>
    <property type="evidence" value="ECO:0007669"/>
    <property type="project" value="InterPro"/>
</dbReference>
<gene>
    <name evidence="7" type="primary">RvY_17140</name>
    <name evidence="7" type="synonym">RvY_17140.1</name>
    <name evidence="7" type="ORF">RvY_17140-1</name>
</gene>
<dbReference type="InterPro" id="IPR011030">
    <property type="entry name" value="Lipovitellin_superhlx_dom"/>
</dbReference>